<dbReference type="InterPro" id="IPR025660">
    <property type="entry name" value="Pept_his_AS"/>
</dbReference>
<sequence length="394" mass="44779">EPCQAPDGREYPVGEGYTENCNRCTCEVNYLLSGQSEWRCTDDVCLIRPELIREINDGSYSWRASNYSSLWGLTLAEGIRYRLGTFPLSKAAQAMYPIPVPAVDNLPESYDPREIWKGKLHPIQDQGNCASSWAHSSAAVVTDRLAHMSFGYITTHMSAQHLLSCNTNRQMGCQGGHVDTAWRYIWHKGIVTEDCYPYTSGTTNETGACLLSDDQDGGFCPSGIRFDKNKRYHVTPPYRVAGVVRVFVAAIMQVREDFYMYRSGVYRHAGLSRGRGESGKFRQTGFHSVRIMGWGAENASTGETDKYWICANSWGTEWGENGYFRIARGVMESQIEKTVIGTMLGDIRDDEQQEQLARGISERYKALKESRSRLGRHRRRRHHRARREANLLLR</sequence>
<dbReference type="AlphaFoldDB" id="A0A433TT94"/>
<name>A0A433TT94_ELYCH</name>
<evidence type="ECO:0000256" key="3">
    <source>
        <dbReference type="SAM" id="MobiDB-lite"/>
    </source>
</evidence>
<feature type="region of interest" description="Disordered" evidence="3">
    <location>
        <begin position="371"/>
        <end position="394"/>
    </location>
</feature>
<protein>
    <recommendedName>
        <fullName evidence="4">Peptidase C1A papain C-terminal domain-containing protein</fullName>
    </recommendedName>
</protein>
<dbReference type="InterPro" id="IPR013128">
    <property type="entry name" value="Peptidase_C1A"/>
</dbReference>
<dbReference type="PRINTS" id="PR00705">
    <property type="entry name" value="PAPAIN"/>
</dbReference>
<reference evidence="5 6" key="1">
    <citation type="submission" date="2019-01" db="EMBL/GenBank/DDBJ databases">
        <title>A draft genome assembly of the solar-powered sea slug Elysia chlorotica.</title>
        <authorList>
            <person name="Cai H."/>
            <person name="Li Q."/>
            <person name="Fang X."/>
            <person name="Li J."/>
            <person name="Curtis N.E."/>
            <person name="Altenburger A."/>
            <person name="Shibata T."/>
            <person name="Feng M."/>
            <person name="Maeda T."/>
            <person name="Schwartz J.A."/>
            <person name="Shigenobu S."/>
            <person name="Lundholm N."/>
            <person name="Nishiyama T."/>
            <person name="Yang H."/>
            <person name="Hasebe M."/>
            <person name="Li S."/>
            <person name="Pierce S.K."/>
            <person name="Wang J."/>
        </authorList>
    </citation>
    <scope>NUCLEOTIDE SEQUENCE [LARGE SCALE GENOMIC DNA]</scope>
    <source>
        <strain evidence="5">EC2010</strain>
        <tissue evidence="5">Whole organism of an adult</tissue>
    </source>
</reference>
<gene>
    <name evidence="5" type="ORF">EGW08_007502</name>
</gene>
<dbReference type="SMART" id="SM00645">
    <property type="entry name" value="Pept_C1"/>
    <property type="match status" value="1"/>
</dbReference>
<evidence type="ECO:0000256" key="1">
    <source>
        <dbReference type="ARBA" id="ARBA00008455"/>
    </source>
</evidence>
<evidence type="ECO:0000259" key="4">
    <source>
        <dbReference type="SMART" id="SM00645"/>
    </source>
</evidence>
<feature type="non-terminal residue" evidence="5">
    <location>
        <position position="1"/>
    </location>
</feature>
<comment type="similarity">
    <text evidence="1">Belongs to the peptidase C1 family.</text>
</comment>
<dbReference type="OrthoDB" id="3789175at2759"/>
<dbReference type="InterPro" id="IPR000668">
    <property type="entry name" value="Peptidase_C1A_C"/>
</dbReference>
<feature type="compositionally biased region" description="Basic residues" evidence="3">
    <location>
        <begin position="373"/>
        <end position="386"/>
    </location>
</feature>
<dbReference type="GO" id="GO:0008234">
    <property type="term" value="F:cysteine-type peptidase activity"/>
    <property type="evidence" value="ECO:0007669"/>
    <property type="project" value="InterPro"/>
</dbReference>
<dbReference type="EMBL" id="RQTK01000194">
    <property type="protein sequence ID" value="RUS84760.1"/>
    <property type="molecule type" value="Genomic_DNA"/>
</dbReference>
<evidence type="ECO:0000313" key="6">
    <source>
        <dbReference type="Proteomes" id="UP000271974"/>
    </source>
</evidence>
<dbReference type="Gene3D" id="3.90.70.10">
    <property type="entry name" value="Cysteine proteinases"/>
    <property type="match status" value="1"/>
</dbReference>
<dbReference type="Proteomes" id="UP000271974">
    <property type="component" value="Unassembled WGS sequence"/>
</dbReference>
<proteinExistence type="inferred from homology"/>
<comment type="caution">
    <text evidence="5">The sequence shown here is derived from an EMBL/GenBank/DDBJ whole genome shotgun (WGS) entry which is preliminary data.</text>
</comment>
<dbReference type="SUPFAM" id="SSF54001">
    <property type="entry name" value="Cysteine proteinases"/>
    <property type="match status" value="1"/>
</dbReference>
<keyword evidence="2" id="KW-1015">Disulfide bond</keyword>
<dbReference type="Pfam" id="PF00112">
    <property type="entry name" value="Peptidase_C1"/>
    <property type="match status" value="1"/>
</dbReference>
<dbReference type="GO" id="GO:0006508">
    <property type="term" value="P:proteolysis"/>
    <property type="evidence" value="ECO:0007669"/>
    <property type="project" value="InterPro"/>
</dbReference>
<evidence type="ECO:0000313" key="5">
    <source>
        <dbReference type="EMBL" id="RUS84760.1"/>
    </source>
</evidence>
<organism evidence="5 6">
    <name type="scientific">Elysia chlorotica</name>
    <name type="common">Eastern emerald elysia</name>
    <name type="synonym">Sea slug</name>
    <dbReference type="NCBI Taxonomy" id="188477"/>
    <lineage>
        <taxon>Eukaryota</taxon>
        <taxon>Metazoa</taxon>
        <taxon>Spiralia</taxon>
        <taxon>Lophotrochozoa</taxon>
        <taxon>Mollusca</taxon>
        <taxon>Gastropoda</taxon>
        <taxon>Heterobranchia</taxon>
        <taxon>Euthyneura</taxon>
        <taxon>Panpulmonata</taxon>
        <taxon>Sacoglossa</taxon>
        <taxon>Placobranchoidea</taxon>
        <taxon>Plakobranchidae</taxon>
        <taxon>Elysia</taxon>
    </lineage>
</organism>
<dbReference type="InterPro" id="IPR038765">
    <property type="entry name" value="Papain-like_cys_pep_sf"/>
</dbReference>
<dbReference type="PROSITE" id="PS00639">
    <property type="entry name" value="THIOL_PROTEASE_HIS"/>
    <property type="match status" value="1"/>
</dbReference>
<feature type="domain" description="Peptidase C1A papain C-terminal" evidence="4">
    <location>
        <begin position="106"/>
        <end position="343"/>
    </location>
</feature>
<dbReference type="PROSITE" id="PS00640">
    <property type="entry name" value="THIOL_PROTEASE_ASN"/>
    <property type="match status" value="1"/>
</dbReference>
<keyword evidence="6" id="KW-1185">Reference proteome</keyword>
<dbReference type="PANTHER" id="PTHR12411">
    <property type="entry name" value="CYSTEINE PROTEASE FAMILY C1-RELATED"/>
    <property type="match status" value="1"/>
</dbReference>
<dbReference type="InterPro" id="IPR025661">
    <property type="entry name" value="Pept_asp_AS"/>
</dbReference>
<evidence type="ECO:0000256" key="2">
    <source>
        <dbReference type="ARBA" id="ARBA00023157"/>
    </source>
</evidence>
<accession>A0A433TT94</accession>